<evidence type="ECO:0000313" key="1">
    <source>
        <dbReference type="EMBL" id="MBC3906123.1"/>
    </source>
</evidence>
<organism evidence="1 2">
    <name type="scientific">Undibacterium umbellatum</name>
    <dbReference type="NCBI Taxonomy" id="2762300"/>
    <lineage>
        <taxon>Bacteria</taxon>
        <taxon>Pseudomonadati</taxon>
        <taxon>Pseudomonadota</taxon>
        <taxon>Betaproteobacteria</taxon>
        <taxon>Burkholderiales</taxon>
        <taxon>Oxalobacteraceae</taxon>
        <taxon>Undibacterium</taxon>
    </lineage>
</organism>
<keyword evidence="2" id="KW-1185">Reference proteome</keyword>
<reference evidence="1 2" key="1">
    <citation type="submission" date="2020-08" db="EMBL/GenBank/DDBJ databases">
        <title>Novel species isolated from subtropical streams in China.</title>
        <authorList>
            <person name="Lu H."/>
        </authorList>
    </citation>
    <scope>NUCLEOTIDE SEQUENCE [LARGE SCALE GENOMIC DNA]</scope>
    <source>
        <strain evidence="1 2">NL8W</strain>
    </source>
</reference>
<dbReference type="Gene3D" id="1.25.40.290">
    <property type="entry name" value="ARM repeat domains"/>
    <property type="match status" value="1"/>
</dbReference>
<dbReference type="Pfam" id="PF08713">
    <property type="entry name" value="DNA_alkylation"/>
    <property type="match status" value="1"/>
</dbReference>
<protein>
    <submittedName>
        <fullName evidence="1">DNA alkylation repair protein</fullName>
    </submittedName>
</protein>
<dbReference type="Proteomes" id="UP000646911">
    <property type="component" value="Unassembled WGS sequence"/>
</dbReference>
<comment type="caution">
    <text evidence="1">The sequence shown here is derived from an EMBL/GenBank/DDBJ whole genome shotgun (WGS) entry which is preliminary data.</text>
</comment>
<dbReference type="PANTHER" id="PTHR34070">
    <property type="entry name" value="ARMADILLO-TYPE FOLD"/>
    <property type="match status" value="1"/>
</dbReference>
<accession>A0ABR6Z312</accession>
<dbReference type="PANTHER" id="PTHR34070:SF1">
    <property type="entry name" value="DNA ALKYLATION REPAIR PROTEIN"/>
    <property type="match status" value="1"/>
</dbReference>
<name>A0ABR6Z312_9BURK</name>
<dbReference type="EMBL" id="JACOFX010000001">
    <property type="protein sequence ID" value="MBC3906123.1"/>
    <property type="molecule type" value="Genomic_DNA"/>
</dbReference>
<sequence>MEVNNVIDNFQLSLSRVADSQRAIAMRAYMKNQFEFLGISAPERRKACAADIQELKTADPAQLLAIAQALWACKEREYHYVAIDILAKHWRSLRPDDSPLLLLLAQQKSWWDTVDGLTGVIGDLLRKNLTGGRQIQISMDAALEHPDFWVRRIALLHQLGWRELTDVDRLFHYALALADEKEFFIRKAIGWALRDYAWHEPAAIHGFLQANQSRFSGLTLREAAKNLKKLGE</sequence>
<dbReference type="RefSeq" id="WP_186951369.1">
    <property type="nucleotide sequence ID" value="NZ_JACOFX010000001.1"/>
</dbReference>
<dbReference type="CDD" id="cd07064">
    <property type="entry name" value="AlkD_like_1"/>
    <property type="match status" value="1"/>
</dbReference>
<proteinExistence type="predicted"/>
<gene>
    <name evidence="1" type="ORF">H8L47_00940</name>
</gene>
<dbReference type="InterPro" id="IPR014825">
    <property type="entry name" value="DNA_alkylation"/>
</dbReference>
<dbReference type="InterPro" id="IPR016024">
    <property type="entry name" value="ARM-type_fold"/>
</dbReference>
<dbReference type="Gene3D" id="1.20.1660.10">
    <property type="entry name" value="Hypothetical protein (EF3068)"/>
    <property type="match status" value="1"/>
</dbReference>
<dbReference type="SUPFAM" id="SSF48371">
    <property type="entry name" value="ARM repeat"/>
    <property type="match status" value="1"/>
</dbReference>
<evidence type="ECO:0000313" key="2">
    <source>
        <dbReference type="Proteomes" id="UP000646911"/>
    </source>
</evidence>